<dbReference type="AlphaFoldDB" id="A0A382B138"/>
<name>A0A382B138_9ZZZZ</name>
<evidence type="ECO:0000313" key="2">
    <source>
        <dbReference type="EMBL" id="SVB07022.1"/>
    </source>
</evidence>
<dbReference type="Gene3D" id="3.30.70.100">
    <property type="match status" value="1"/>
</dbReference>
<dbReference type="InterPro" id="IPR036163">
    <property type="entry name" value="HMA_dom_sf"/>
</dbReference>
<protein>
    <recommendedName>
        <fullName evidence="1">HMA domain-containing protein</fullName>
    </recommendedName>
</protein>
<reference evidence="2" key="1">
    <citation type="submission" date="2018-05" db="EMBL/GenBank/DDBJ databases">
        <authorList>
            <person name="Lanie J.A."/>
            <person name="Ng W.-L."/>
            <person name="Kazmierczak K.M."/>
            <person name="Andrzejewski T.M."/>
            <person name="Davidsen T.M."/>
            <person name="Wayne K.J."/>
            <person name="Tettelin H."/>
            <person name="Glass J.I."/>
            <person name="Rusch D."/>
            <person name="Podicherti R."/>
            <person name="Tsui H.-C.T."/>
            <person name="Winkler M.E."/>
        </authorList>
    </citation>
    <scope>NUCLEOTIDE SEQUENCE</scope>
</reference>
<dbReference type="PROSITE" id="PS50846">
    <property type="entry name" value="HMA_2"/>
    <property type="match status" value="1"/>
</dbReference>
<accession>A0A382B138</accession>
<dbReference type="SUPFAM" id="SSF55008">
    <property type="entry name" value="HMA, heavy metal-associated domain"/>
    <property type="match status" value="1"/>
</dbReference>
<organism evidence="2">
    <name type="scientific">marine metagenome</name>
    <dbReference type="NCBI Taxonomy" id="408172"/>
    <lineage>
        <taxon>unclassified sequences</taxon>
        <taxon>metagenomes</taxon>
        <taxon>ecological metagenomes</taxon>
    </lineage>
</organism>
<dbReference type="InterPro" id="IPR006121">
    <property type="entry name" value="HMA_dom"/>
</dbReference>
<gene>
    <name evidence="2" type="ORF">METZ01_LOCUS159876</name>
</gene>
<dbReference type="EMBL" id="UINC01027565">
    <property type="protein sequence ID" value="SVB07022.1"/>
    <property type="molecule type" value="Genomic_DNA"/>
</dbReference>
<sequence length="140" mass="15203">MPKASTVLTGILLLLGFALQAGAETFPEAKQEARAKAATEVLQKEKGVALLYVKGLCCPSCAIGVRLKLSKLKFVDKKRFKKGIDMDARTQLVTVALKEGQSIDPAQVEKGVDDAGYVAIEWYTLEDNALKGHLFPNQKP</sequence>
<evidence type="ECO:0000259" key="1">
    <source>
        <dbReference type="PROSITE" id="PS50846"/>
    </source>
</evidence>
<dbReference type="GO" id="GO:0046872">
    <property type="term" value="F:metal ion binding"/>
    <property type="evidence" value="ECO:0007669"/>
    <property type="project" value="InterPro"/>
</dbReference>
<feature type="domain" description="HMA" evidence="1">
    <location>
        <begin position="47"/>
        <end position="120"/>
    </location>
</feature>
<proteinExistence type="predicted"/>